<evidence type="ECO:0000313" key="6">
    <source>
        <dbReference type="EMBL" id="CAF1320488.1"/>
    </source>
</evidence>
<dbReference type="Proteomes" id="UP000663860">
    <property type="component" value="Unassembled WGS sequence"/>
</dbReference>
<gene>
    <name evidence="6" type="ORF">IZO911_LOCUS35117</name>
</gene>
<comment type="caution">
    <text evidence="6">The sequence shown here is derived from an EMBL/GenBank/DDBJ whole genome shotgun (WGS) entry which is preliminary data.</text>
</comment>
<feature type="transmembrane region" description="Helical" evidence="5">
    <location>
        <begin position="127"/>
        <end position="149"/>
    </location>
</feature>
<evidence type="ECO:0008006" key="8">
    <source>
        <dbReference type="Google" id="ProtNLM"/>
    </source>
</evidence>
<reference evidence="6" key="1">
    <citation type="submission" date="2021-02" db="EMBL/GenBank/DDBJ databases">
        <authorList>
            <person name="Nowell W R."/>
        </authorList>
    </citation>
    <scope>NUCLEOTIDE SEQUENCE</scope>
</reference>
<dbReference type="AlphaFoldDB" id="A0A815F2T4"/>
<dbReference type="EMBL" id="CAJNOE010000729">
    <property type="protein sequence ID" value="CAF1320488.1"/>
    <property type="molecule type" value="Genomic_DNA"/>
</dbReference>
<accession>A0A815F2T4</accession>
<keyword evidence="2 5" id="KW-0812">Transmembrane</keyword>
<name>A0A815F2T4_9BILA</name>
<evidence type="ECO:0000313" key="7">
    <source>
        <dbReference type="Proteomes" id="UP000663860"/>
    </source>
</evidence>
<dbReference type="SUPFAM" id="SSF161084">
    <property type="entry name" value="MAPEG domain-like"/>
    <property type="match status" value="1"/>
</dbReference>
<sequence length="150" mass="17799">MARYNAHDQQQLSIFRPFFGTILLTIIVWVYMYIRRIHFFQTTKLPLEQLTRSGGLARLSPPGVNNPSENLKNLFEIPILFYVFSLYLFVTTQVDATYVFASWIFFVFRVLHSSIHCTFNHIMSRFYCYQFSSAALFFMIFRAMLAHFFS</sequence>
<dbReference type="Gene3D" id="1.20.120.550">
    <property type="entry name" value="Membrane associated eicosanoid/glutathione metabolism-like domain"/>
    <property type="match status" value="1"/>
</dbReference>
<comment type="subcellular location">
    <subcellularLocation>
        <location evidence="1">Membrane</location>
    </subcellularLocation>
</comment>
<evidence type="ECO:0000256" key="5">
    <source>
        <dbReference type="SAM" id="Phobius"/>
    </source>
</evidence>
<dbReference type="InterPro" id="IPR023352">
    <property type="entry name" value="MAPEG-like_dom_sf"/>
</dbReference>
<evidence type="ECO:0000256" key="1">
    <source>
        <dbReference type="ARBA" id="ARBA00004370"/>
    </source>
</evidence>
<proteinExistence type="predicted"/>
<evidence type="ECO:0000256" key="3">
    <source>
        <dbReference type="ARBA" id="ARBA00022989"/>
    </source>
</evidence>
<dbReference type="GO" id="GO:0016020">
    <property type="term" value="C:membrane"/>
    <property type="evidence" value="ECO:0007669"/>
    <property type="project" value="UniProtKB-SubCell"/>
</dbReference>
<dbReference type="InterPro" id="IPR001129">
    <property type="entry name" value="Membr-assoc_MAPEG"/>
</dbReference>
<evidence type="ECO:0000256" key="2">
    <source>
        <dbReference type="ARBA" id="ARBA00022692"/>
    </source>
</evidence>
<protein>
    <recommendedName>
        <fullName evidence="8">MAPEG family protein</fullName>
    </recommendedName>
</protein>
<organism evidence="6 7">
    <name type="scientific">Adineta steineri</name>
    <dbReference type="NCBI Taxonomy" id="433720"/>
    <lineage>
        <taxon>Eukaryota</taxon>
        <taxon>Metazoa</taxon>
        <taxon>Spiralia</taxon>
        <taxon>Gnathifera</taxon>
        <taxon>Rotifera</taxon>
        <taxon>Eurotatoria</taxon>
        <taxon>Bdelloidea</taxon>
        <taxon>Adinetida</taxon>
        <taxon>Adinetidae</taxon>
        <taxon>Adineta</taxon>
    </lineage>
</organism>
<keyword evidence="3 5" id="KW-1133">Transmembrane helix</keyword>
<dbReference type="Pfam" id="PF01124">
    <property type="entry name" value="MAPEG"/>
    <property type="match status" value="1"/>
</dbReference>
<evidence type="ECO:0000256" key="4">
    <source>
        <dbReference type="ARBA" id="ARBA00023136"/>
    </source>
</evidence>
<keyword evidence="4 5" id="KW-0472">Membrane</keyword>
<feature type="transmembrane region" description="Helical" evidence="5">
    <location>
        <begin position="14"/>
        <end position="34"/>
    </location>
</feature>